<dbReference type="UniPathway" id="UPA00223"/>
<dbReference type="Gene3D" id="1.10.580.10">
    <property type="entry name" value="Citrate Synthase, domain 1"/>
    <property type="match status" value="1"/>
</dbReference>
<evidence type="ECO:0000256" key="2">
    <source>
        <dbReference type="ARBA" id="ARBA00010566"/>
    </source>
</evidence>
<gene>
    <name evidence="6" type="primary">csy4</name>
    <name evidence="6" type="ORF">DB43_FM00070</name>
</gene>
<evidence type="ECO:0000256" key="1">
    <source>
        <dbReference type="ARBA" id="ARBA00004751"/>
    </source>
</evidence>
<dbReference type="PATRIC" id="fig|83552.4.peg.942"/>
<dbReference type="EC" id="2.3.3.16" evidence="3"/>
<dbReference type="SUPFAM" id="SSF48256">
    <property type="entry name" value="Citrate synthase"/>
    <property type="match status" value="1"/>
</dbReference>
<keyword evidence="6" id="KW-0012">Acyltransferase</keyword>
<organism evidence="6 7">
    <name type="scientific">Parachlamydia acanthamoebae</name>
    <dbReference type="NCBI Taxonomy" id="83552"/>
    <lineage>
        <taxon>Bacteria</taxon>
        <taxon>Pseudomonadati</taxon>
        <taxon>Chlamydiota</taxon>
        <taxon>Chlamydiia</taxon>
        <taxon>Parachlamydiales</taxon>
        <taxon>Parachlamydiaceae</taxon>
        <taxon>Parachlamydia</taxon>
    </lineage>
</organism>
<protein>
    <recommendedName>
        <fullName evidence="3">citrate synthase (unknown stereospecificity)</fullName>
        <ecNumber evidence="3">2.3.3.16</ecNumber>
    </recommendedName>
</protein>
<evidence type="ECO:0000256" key="5">
    <source>
        <dbReference type="RuleBase" id="RU003406"/>
    </source>
</evidence>
<dbReference type="PROSITE" id="PS00480">
    <property type="entry name" value="CITRATE_SYNTHASE"/>
    <property type="match status" value="1"/>
</dbReference>
<dbReference type="PRINTS" id="PR00143">
    <property type="entry name" value="CITRTSNTHASE"/>
</dbReference>
<name>A0A0C1CA08_9BACT</name>
<reference evidence="6 7" key="1">
    <citation type="journal article" date="2014" name="Mol. Biol. Evol.">
        <title>Massive expansion of Ubiquitination-related gene families within the Chlamydiae.</title>
        <authorList>
            <person name="Domman D."/>
            <person name="Collingro A."/>
            <person name="Lagkouvardos I."/>
            <person name="Gehre L."/>
            <person name="Weinmaier T."/>
            <person name="Rattei T."/>
            <person name="Subtil A."/>
            <person name="Horn M."/>
        </authorList>
    </citation>
    <scope>NUCLEOTIDE SEQUENCE [LARGE SCALE GENOMIC DNA]</scope>
    <source>
        <strain evidence="6 7">OEW1</strain>
    </source>
</reference>
<dbReference type="AlphaFoldDB" id="A0A0C1CA08"/>
<evidence type="ECO:0000313" key="6">
    <source>
        <dbReference type="EMBL" id="KIA77855.1"/>
    </source>
</evidence>
<proteinExistence type="inferred from homology"/>
<dbReference type="EMBL" id="JSAM01000057">
    <property type="protein sequence ID" value="KIA77855.1"/>
    <property type="molecule type" value="Genomic_DNA"/>
</dbReference>
<dbReference type="InterPro" id="IPR002020">
    <property type="entry name" value="Citrate_synthase"/>
</dbReference>
<comment type="caution">
    <text evidence="6">The sequence shown here is derived from an EMBL/GenBank/DDBJ whole genome shotgun (WGS) entry which is preliminary data.</text>
</comment>
<dbReference type="GO" id="GO:0006099">
    <property type="term" value="P:tricarboxylic acid cycle"/>
    <property type="evidence" value="ECO:0007669"/>
    <property type="project" value="UniProtKB-UniPathway"/>
</dbReference>
<comment type="pathway">
    <text evidence="1">Carbohydrate metabolism; tricarboxylic acid cycle; isocitrate from oxaloacetate: step 1/2.</text>
</comment>
<dbReference type="Pfam" id="PF00285">
    <property type="entry name" value="Citrate_synt"/>
    <property type="match status" value="1"/>
</dbReference>
<evidence type="ECO:0000256" key="4">
    <source>
        <dbReference type="ARBA" id="ARBA00022679"/>
    </source>
</evidence>
<evidence type="ECO:0000256" key="3">
    <source>
        <dbReference type="ARBA" id="ARBA00012972"/>
    </source>
</evidence>
<keyword evidence="4 5" id="KW-0808">Transferase</keyword>
<dbReference type="Proteomes" id="UP000031307">
    <property type="component" value="Unassembled WGS sequence"/>
</dbReference>
<dbReference type="Gene3D" id="1.10.230.10">
    <property type="entry name" value="Cytochrome P450-Terp, domain 2"/>
    <property type="match status" value="1"/>
</dbReference>
<dbReference type="PANTHER" id="PTHR11739">
    <property type="entry name" value="CITRATE SYNTHASE"/>
    <property type="match status" value="1"/>
</dbReference>
<dbReference type="GO" id="GO:0005975">
    <property type="term" value="P:carbohydrate metabolic process"/>
    <property type="evidence" value="ECO:0007669"/>
    <property type="project" value="TreeGrafter"/>
</dbReference>
<accession>A0A0C1CA08</accession>
<dbReference type="NCBIfam" id="NF007128">
    <property type="entry name" value="PRK09569.1"/>
    <property type="match status" value="1"/>
</dbReference>
<dbReference type="InterPro" id="IPR019810">
    <property type="entry name" value="Citrate_synthase_AS"/>
</dbReference>
<dbReference type="InterPro" id="IPR016142">
    <property type="entry name" value="Citrate_synth-like_lrg_a-sub"/>
</dbReference>
<evidence type="ECO:0000313" key="7">
    <source>
        <dbReference type="Proteomes" id="UP000031307"/>
    </source>
</evidence>
<dbReference type="InterPro" id="IPR016143">
    <property type="entry name" value="Citrate_synth-like_sm_a-sub"/>
</dbReference>
<comment type="similarity">
    <text evidence="2 5">Belongs to the citrate synthase family.</text>
</comment>
<dbReference type="GO" id="GO:0036440">
    <property type="term" value="F:citrate synthase activity"/>
    <property type="evidence" value="ECO:0007669"/>
    <property type="project" value="UniProtKB-EC"/>
</dbReference>
<dbReference type="PANTHER" id="PTHR11739:SF8">
    <property type="entry name" value="CITRATE SYNTHASE, MITOCHONDRIAL"/>
    <property type="match status" value="1"/>
</dbReference>
<dbReference type="InterPro" id="IPR036969">
    <property type="entry name" value="Citrate_synthase_sf"/>
</dbReference>
<sequence length="393" mass="43341">MEEKVKMSKVLFEITEDNLDTGLRGYPVGYCTTSNVDPIKGLFYRNYPVADIAYWEPERAIHLLYTGNDGSKGEIEDFSNLLQRHAICAPRVIDHIRKLPNEGHPMQLFCAALFTCGMIEGQNDYRADCLALIAKIPEIAAAVINYHAGWGESKPSKPELGYIENFVHMLNVPNASPEELIEVFKLFNVLHLDHGGGNLSTFVGKAVASGLQDMYGSIAAAMSALAGPRHGRANQDCLEFVEEIQGELQNDVSPETVEALIRDRLANNQLVFGFGHAVLRVEDPRATVLYALAEKKYPDNPLVKLTQILRTIGPKVLAENPKISNPYPNVDAISGTVLSAAGFPYPEYFTILFGLARTVGIAVQIVHERCIAREGKGLPIVRPKYLYKSSPTT</sequence>